<protein>
    <submittedName>
        <fullName evidence="1">Uncharacterized protein</fullName>
    </submittedName>
</protein>
<name>A0AAP0K2D5_9MAGN</name>
<organism evidence="1 2">
    <name type="scientific">Stephania japonica</name>
    <dbReference type="NCBI Taxonomy" id="461633"/>
    <lineage>
        <taxon>Eukaryota</taxon>
        <taxon>Viridiplantae</taxon>
        <taxon>Streptophyta</taxon>
        <taxon>Embryophyta</taxon>
        <taxon>Tracheophyta</taxon>
        <taxon>Spermatophyta</taxon>
        <taxon>Magnoliopsida</taxon>
        <taxon>Ranunculales</taxon>
        <taxon>Menispermaceae</taxon>
        <taxon>Menispermoideae</taxon>
        <taxon>Cissampelideae</taxon>
        <taxon>Stephania</taxon>
    </lineage>
</organism>
<dbReference type="AlphaFoldDB" id="A0AAP0K2D5"/>
<evidence type="ECO:0000313" key="1">
    <source>
        <dbReference type="EMBL" id="KAK9144582.1"/>
    </source>
</evidence>
<dbReference type="EMBL" id="JBBNAE010000002">
    <property type="protein sequence ID" value="KAK9144582.1"/>
    <property type="molecule type" value="Genomic_DNA"/>
</dbReference>
<evidence type="ECO:0000313" key="2">
    <source>
        <dbReference type="Proteomes" id="UP001417504"/>
    </source>
</evidence>
<accession>A0AAP0K2D5</accession>
<gene>
    <name evidence="1" type="ORF">Sjap_004485</name>
</gene>
<proteinExistence type="predicted"/>
<keyword evidence="2" id="KW-1185">Reference proteome</keyword>
<dbReference type="Proteomes" id="UP001417504">
    <property type="component" value="Unassembled WGS sequence"/>
</dbReference>
<sequence length="160" mass="18174">MSKKQQFLVETTLEKRRRVMQLSKVGLMVPHDDQPLKKRGELSLSSTNATKIYTNPDIKEIASFIKGEPLTKEVQLIRKENEIFDIKAETMTVEEVKRQRSKAKDPNPIPLKHVRKLAAELCGRIHLKLILMENEARSVITLVRSSGSSLLAQKSSLKSL</sequence>
<reference evidence="1 2" key="1">
    <citation type="submission" date="2024-01" db="EMBL/GenBank/DDBJ databases">
        <title>Genome assemblies of Stephania.</title>
        <authorList>
            <person name="Yang L."/>
        </authorList>
    </citation>
    <scope>NUCLEOTIDE SEQUENCE [LARGE SCALE GENOMIC DNA]</scope>
    <source>
        <strain evidence="1">QJT</strain>
        <tissue evidence="1">Leaf</tissue>
    </source>
</reference>
<comment type="caution">
    <text evidence="1">The sequence shown here is derived from an EMBL/GenBank/DDBJ whole genome shotgun (WGS) entry which is preliminary data.</text>
</comment>